<keyword evidence="4" id="KW-0378">Hydrolase</keyword>
<feature type="domain" description="Metallo-beta-lactamase" evidence="7">
    <location>
        <begin position="46"/>
        <end position="265"/>
    </location>
</feature>
<evidence type="ECO:0000256" key="5">
    <source>
        <dbReference type="ARBA" id="ARBA00022833"/>
    </source>
</evidence>
<comment type="similarity">
    <text evidence="2">Belongs to the metallo-beta-lactamase superfamily.</text>
</comment>
<evidence type="ECO:0000313" key="8">
    <source>
        <dbReference type="EMBL" id="KXH42539.1"/>
    </source>
</evidence>
<dbReference type="SMART" id="SM00849">
    <property type="entry name" value="Lactamase_B"/>
    <property type="match status" value="1"/>
</dbReference>
<dbReference type="InterPro" id="IPR001279">
    <property type="entry name" value="Metallo-B-lactamas"/>
</dbReference>
<keyword evidence="9" id="KW-1185">Reference proteome</keyword>
<dbReference type="GO" id="GO:0016787">
    <property type="term" value="F:hydrolase activity"/>
    <property type="evidence" value="ECO:0007669"/>
    <property type="project" value="UniProtKB-KW"/>
</dbReference>
<dbReference type="GO" id="GO:0046872">
    <property type="term" value="F:metal ion binding"/>
    <property type="evidence" value="ECO:0007669"/>
    <property type="project" value="UniProtKB-KW"/>
</dbReference>
<evidence type="ECO:0000256" key="1">
    <source>
        <dbReference type="ARBA" id="ARBA00001947"/>
    </source>
</evidence>
<dbReference type="Pfam" id="PF00753">
    <property type="entry name" value="Lactamase_B"/>
    <property type="match status" value="1"/>
</dbReference>
<dbReference type="SUPFAM" id="SSF56281">
    <property type="entry name" value="Metallo-hydrolase/oxidoreductase"/>
    <property type="match status" value="1"/>
</dbReference>
<keyword evidence="6" id="KW-0812">Transmembrane</keyword>
<feature type="transmembrane region" description="Helical" evidence="6">
    <location>
        <begin position="293"/>
        <end position="312"/>
    </location>
</feature>
<dbReference type="PANTHER" id="PTHR42978:SF2">
    <property type="entry name" value="102 KBASES UNSTABLE REGION: FROM 1 TO 119443"/>
    <property type="match status" value="1"/>
</dbReference>
<gene>
    <name evidence="8" type="ORF">CNYM01_03846</name>
</gene>
<dbReference type="PANTHER" id="PTHR42978">
    <property type="entry name" value="QUORUM-QUENCHING LACTONASE YTNP-RELATED-RELATED"/>
    <property type="match status" value="1"/>
</dbReference>
<evidence type="ECO:0000256" key="6">
    <source>
        <dbReference type="SAM" id="Phobius"/>
    </source>
</evidence>
<reference evidence="8 9" key="1">
    <citation type="submission" date="2014-02" db="EMBL/GenBank/DDBJ databases">
        <title>The genome sequence of Colletotrichum nymphaeae SA-01.</title>
        <authorList>
            <person name="Baroncelli R."/>
            <person name="Thon M.R."/>
        </authorList>
    </citation>
    <scope>NUCLEOTIDE SEQUENCE [LARGE SCALE GENOMIC DNA]</scope>
    <source>
        <strain evidence="8 9">SA-01</strain>
    </source>
</reference>
<proteinExistence type="inferred from homology"/>
<evidence type="ECO:0000256" key="3">
    <source>
        <dbReference type="ARBA" id="ARBA00022723"/>
    </source>
</evidence>
<accession>A0A135T303</accession>
<dbReference type="AlphaFoldDB" id="A0A135T303"/>
<dbReference type="InterPro" id="IPR051013">
    <property type="entry name" value="MBL_superfamily_lactonases"/>
</dbReference>
<evidence type="ECO:0000259" key="7">
    <source>
        <dbReference type="SMART" id="SM00849"/>
    </source>
</evidence>
<keyword evidence="6" id="KW-0472">Membrane</keyword>
<dbReference type="CDD" id="cd07729">
    <property type="entry name" value="AHL_lactonase_MBL-fold"/>
    <property type="match status" value="1"/>
</dbReference>
<evidence type="ECO:0000313" key="9">
    <source>
        <dbReference type="Proteomes" id="UP000070054"/>
    </source>
</evidence>
<sequence length="318" mass="35288">MAISIKILQTGSIRIRPSHRHQPVNKAVLLRRLSVLLDTSWTDPFPINTYLIDHPEGPILFDSGESPHSMEPGYFPLWMPFFHLAVDIDVGKDEGIGSRLEQENLTPGDLKAVVLSHLHHDHGDGLPDLVGAPVWITEEHWQAYKTPFHATMEGAVPNQWPASFKPSILQTTGGPIGPWNQSYPIIEDGKVVAVDTPGHVPGHLSVIVRADDVSYLLLGDATYDQGLLDQELTDGVNSNPALAVDSLRKIKEFARRENVVLLPAHDPQAAHRLTEKVIYRPSMVESPLNQGSLYSTPGLLLVLFGTVVFLWLRLRRGY</sequence>
<dbReference type="EMBL" id="JEMN01001251">
    <property type="protein sequence ID" value="KXH42539.1"/>
    <property type="molecule type" value="Genomic_DNA"/>
</dbReference>
<dbReference type="Proteomes" id="UP000070054">
    <property type="component" value="Unassembled WGS sequence"/>
</dbReference>
<keyword evidence="5" id="KW-0862">Zinc</keyword>
<comment type="cofactor">
    <cofactor evidence="1">
        <name>Zn(2+)</name>
        <dbReference type="ChEBI" id="CHEBI:29105"/>
    </cofactor>
</comment>
<comment type="caution">
    <text evidence="8">The sequence shown here is derived from an EMBL/GenBank/DDBJ whole genome shotgun (WGS) entry which is preliminary data.</text>
</comment>
<dbReference type="OrthoDB" id="10250730at2759"/>
<keyword evidence="3" id="KW-0479">Metal-binding</keyword>
<protein>
    <submittedName>
        <fullName evidence="8">Metallo-beta-lactamase superfamily protein</fullName>
    </submittedName>
</protein>
<organism evidence="8 9">
    <name type="scientific">Colletotrichum nymphaeae SA-01</name>
    <dbReference type="NCBI Taxonomy" id="1460502"/>
    <lineage>
        <taxon>Eukaryota</taxon>
        <taxon>Fungi</taxon>
        <taxon>Dikarya</taxon>
        <taxon>Ascomycota</taxon>
        <taxon>Pezizomycotina</taxon>
        <taxon>Sordariomycetes</taxon>
        <taxon>Hypocreomycetidae</taxon>
        <taxon>Glomerellales</taxon>
        <taxon>Glomerellaceae</taxon>
        <taxon>Colletotrichum</taxon>
        <taxon>Colletotrichum acutatum species complex</taxon>
    </lineage>
</organism>
<keyword evidence="6" id="KW-1133">Transmembrane helix</keyword>
<dbReference type="Gene3D" id="3.60.15.10">
    <property type="entry name" value="Ribonuclease Z/Hydroxyacylglutathione hydrolase-like"/>
    <property type="match status" value="1"/>
</dbReference>
<evidence type="ECO:0000256" key="2">
    <source>
        <dbReference type="ARBA" id="ARBA00007749"/>
    </source>
</evidence>
<name>A0A135T303_9PEZI</name>
<dbReference type="InterPro" id="IPR036866">
    <property type="entry name" value="RibonucZ/Hydroxyglut_hydro"/>
</dbReference>
<evidence type="ECO:0000256" key="4">
    <source>
        <dbReference type="ARBA" id="ARBA00022801"/>
    </source>
</evidence>